<feature type="transmembrane region" description="Helical" evidence="8">
    <location>
        <begin position="65"/>
        <end position="91"/>
    </location>
</feature>
<evidence type="ECO:0000256" key="7">
    <source>
        <dbReference type="ARBA" id="ARBA00023136"/>
    </source>
</evidence>
<keyword evidence="6 8" id="KW-1133">Transmembrane helix</keyword>
<dbReference type="PANTHER" id="PTHR43302:SF5">
    <property type="entry name" value="TRANSPORTER ARSB-RELATED"/>
    <property type="match status" value="1"/>
</dbReference>
<dbReference type="Pfam" id="PF02040">
    <property type="entry name" value="ArsB"/>
    <property type="match status" value="1"/>
</dbReference>
<feature type="transmembrane region" description="Helical" evidence="8">
    <location>
        <begin position="413"/>
        <end position="434"/>
    </location>
</feature>
<accession>A0A402AAI9</accession>
<evidence type="ECO:0000256" key="5">
    <source>
        <dbReference type="ARBA" id="ARBA00022849"/>
    </source>
</evidence>
<feature type="transmembrane region" description="Helical" evidence="8">
    <location>
        <begin position="6"/>
        <end position="24"/>
    </location>
</feature>
<evidence type="ECO:0000256" key="3">
    <source>
        <dbReference type="ARBA" id="ARBA00022475"/>
    </source>
</evidence>
<keyword evidence="10" id="KW-1185">Reference proteome</keyword>
<dbReference type="PANTHER" id="PTHR43302">
    <property type="entry name" value="TRANSPORTER ARSB-RELATED"/>
    <property type="match status" value="1"/>
</dbReference>
<feature type="transmembrane region" description="Helical" evidence="8">
    <location>
        <begin position="231"/>
        <end position="248"/>
    </location>
</feature>
<feature type="transmembrane region" description="Helical" evidence="8">
    <location>
        <begin position="144"/>
        <end position="163"/>
    </location>
</feature>
<dbReference type="AlphaFoldDB" id="A0A402AAI9"/>
<dbReference type="GO" id="GO:0046685">
    <property type="term" value="P:response to arsenic-containing substance"/>
    <property type="evidence" value="ECO:0007669"/>
    <property type="project" value="UniProtKB-KW"/>
</dbReference>
<feature type="transmembrane region" description="Helical" evidence="8">
    <location>
        <begin position="330"/>
        <end position="357"/>
    </location>
</feature>
<evidence type="ECO:0000256" key="1">
    <source>
        <dbReference type="ARBA" id="ARBA00004651"/>
    </source>
</evidence>
<dbReference type="GO" id="GO:0015105">
    <property type="term" value="F:arsenite transmembrane transporter activity"/>
    <property type="evidence" value="ECO:0007669"/>
    <property type="project" value="InterPro"/>
</dbReference>
<feature type="transmembrane region" description="Helical" evidence="8">
    <location>
        <begin position="98"/>
        <end position="115"/>
    </location>
</feature>
<evidence type="ECO:0000256" key="2">
    <source>
        <dbReference type="ARBA" id="ARBA00006433"/>
    </source>
</evidence>
<feature type="transmembrane region" description="Helical" evidence="8">
    <location>
        <begin position="31"/>
        <end position="53"/>
    </location>
</feature>
<organism evidence="9 10">
    <name type="scientific">Tengunoibacter tsumagoiensis</name>
    <dbReference type="NCBI Taxonomy" id="2014871"/>
    <lineage>
        <taxon>Bacteria</taxon>
        <taxon>Bacillati</taxon>
        <taxon>Chloroflexota</taxon>
        <taxon>Ktedonobacteria</taxon>
        <taxon>Ktedonobacterales</taxon>
        <taxon>Dictyobacteraceae</taxon>
        <taxon>Tengunoibacter</taxon>
    </lineage>
</organism>
<keyword evidence="5" id="KW-0059">Arsenical resistance</keyword>
<dbReference type="GO" id="GO:0005886">
    <property type="term" value="C:plasma membrane"/>
    <property type="evidence" value="ECO:0007669"/>
    <property type="project" value="UniProtKB-SubCell"/>
</dbReference>
<dbReference type="InterPro" id="IPR000802">
    <property type="entry name" value="Arsenical_pump_ArsB"/>
</dbReference>
<dbReference type="Proteomes" id="UP000287352">
    <property type="component" value="Unassembled WGS sequence"/>
</dbReference>
<protein>
    <submittedName>
        <fullName evidence="9">Putative arsenical pump membrane protein YdfA</fullName>
    </submittedName>
</protein>
<keyword evidence="3" id="KW-1003">Cell membrane</keyword>
<reference evidence="10" key="1">
    <citation type="submission" date="2018-12" db="EMBL/GenBank/DDBJ databases">
        <title>Tengunoibacter tsumagoiensis gen. nov., sp. nov., Dictyobacter kobayashii sp. nov., D. alpinus sp. nov., and D. joshuensis sp. nov. and description of Dictyobacteraceae fam. nov. within the order Ktedonobacterales isolated from Tengu-no-mugimeshi.</title>
        <authorList>
            <person name="Wang C.M."/>
            <person name="Zheng Y."/>
            <person name="Sakai Y."/>
            <person name="Toyoda A."/>
            <person name="Minakuchi Y."/>
            <person name="Abe K."/>
            <person name="Yokota A."/>
            <person name="Yabe S."/>
        </authorList>
    </citation>
    <scope>NUCLEOTIDE SEQUENCE [LARGE SCALE GENOMIC DNA]</scope>
    <source>
        <strain evidence="10">Uno3</strain>
    </source>
</reference>
<comment type="subcellular location">
    <subcellularLocation>
        <location evidence="1">Cell membrane</location>
        <topology evidence="1">Multi-pass membrane protein</topology>
    </subcellularLocation>
</comment>
<keyword evidence="4 8" id="KW-0812">Transmembrane</keyword>
<dbReference type="EMBL" id="BIFR01000002">
    <property type="protein sequence ID" value="GCE15965.1"/>
    <property type="molecule type" value="Genomic_DNA"/>
</dbReference>
<dbReference type="OrthoDB" id="9774335at2"/>
<feature type="transmembrane region" description="Helical" evidence="8">
    <location>
        <begin position="183"/>
        <end position="204"/>
    </location>
</feature>
<dbReference type="RefSeq" id="WP_126583359.1">
    <property type="nucleotide sequence ID" value="NZ_BIFR01000002.1"/>
</dbReference>
<evidence type="ECO:0000313" key="9">
    <source>
        <dbReference type="EMBL" id="GCE15965.1"/>
    </source>
</evidence>
<proteinExistence type="inferred from homology"/>
<evidence type="ECO:0000256" key="6">
    <source>
        <dbReference type="ARBA" id="ARBA00022989"/>
    </source>
</evidence>
<feature type="transmembrane region" description="Helical" evidence="8">
    <location>
        <begin position="254"/>
        <end position="276"/>
    </location>
</feature>
<feature type="transmembrane region" description="Helical" evidence="8">
    <location>
        <begin position="369"/>
        <end position="393"/>
    </location>
</feature>
<feature type="transmembrane region" description="Helical" evidence="8">
    <location>
        <begin position="288"/>
        <end position="310"/>
    </location>
</feature>
<evidence type="ECO:0000256" key="4">
    <source>
        <dbReference type="ARBA" id="ARBA00022692"/>
    </source>
</evidence>
<evidence type="ECO:0000313" key="10">
    <source>
        <dbReference type="Proteomes" id="UP000287352"/>
    </source>
</evidence>
<sequence>MSSSLVHTALAGALLVVVLACILIRPRNIHVAWPAGIGACLAILFGLISFPSLQTIFHTTWDASATLIALFILSETLDSNGFFSWAALLLARSARGSGWRLYLLMLFLTTIVTALLANDGAILMLTPIFAHLLSTVYPKRKELWLPFLFATGFFADSMSTLFIPSNLTNIIIADAMHLQFIHFALWMALPTLGAFLMGSIAFGLRFHTQINTMYTTTLLASPATAIRDRQLFRIGWLVLAGLVLGYIISSFITIPISLVAGSAALVMLLLVHIRGLRSINKVLLAAPWNILIYALSMFVVITAAFQAHALSFLTEPLQQFVTSTASSLQALVAGGMLAVLSAVVNNLPATLIGVLVLQTAHTTNPFSVYALIIGVNIGPKLTPFGSLATLLWLSILAKHDIPISWGRYLRENWWVTILVFCAASAFLSLSHLILH</sequence>
<gene>
    <name evidence="9" type="primary">ydfA</name>
    <name evidence="9" type="ORF">KTT_58240</name>
</gene>
<evidence type="ECO:0000256" key="8">
    <source>
        <dbReference type="SAM" id="Phobius"/>
    </source>
</evidence>
<name>A0A402AAI9_9CHLR</name>
<comment type="similarity">
    <text evidence="2">Belongs to the ArsB family.</text>
</comment>
<feature type="transmembrane region" description="Helical" evidence="8">
    <location>
        <begin position="121"/>
        <end position="137"/>
    </location>
</feature>
<dbReference type="PRINTS" id="PR00758">
    <property type="entry name" value="ARSENICPUMP"/>
</dbReference>
<keyword evidence="7 8" id="KW-0472">Membrane</keyword>
<comment type="caution">
    <text evidence="9">The sequence shown here is derived from an EMBL/GenBank/DDBJ whole genome shotgun (WGS) entry which is preliminary data.</text>
</comment>